<dbReference type="Proteomes" id="UP001163603">
    <property type="component" value="Chromosome 2"/>
</dbReference>
<sequence length="63" mass="7142">MEGHKPLVLRPIKNQDITITGQYAFLACLSSFMVRYSGVPGRILISVFLGKEKMELLEKTFKP</sequence>
<comment type="caution">
    <text evidence="1">The sequence shown here is derived from an EMBL/GenBank/DDBJ whole genome shotgun (WGS) entry which is preliminary data.</text>
</comment>
<name>A0ACC0Z8L6_9ROSI</name>
<accession>A0ACC0Z8L6</accession>
<protein>
    <submittedName>
        <fullName evidence="1">Uncharacterized protein</fullName>
    </submittedName>
</protein>
<keyword evidence="2" id="KW-1185">Reference proteome</keyword>
<evidence type="ECO:0000313" key="2">
    <source>
        <dbReference type="Proteomes" id="UP001163603"/>
    </source>
</evidence>
<organism evidence="1 2">
    <name type="scientific">Pistacia integerrima</name>
    <dbReference type="NCBI Taxonomy" id="434235"/>
    <lineage>
        <taxon>Eukaryota</taxon>
        <taxon>Viridiplantae</taxon>
        <taxon>Streptophyta</taxon>
        <taxon>Embryophyta</taxon>
        <taxon>Tracheophyta</taxon>
        <taxon>Spermatophyta</taxon>
        <taxon>Magnoliopsida</taxon>
        <taxon>eudicotyledons</taxon>
        <taxon>Gunneridae</taxon>
        <taxon>Pentapetalae</taxon>
        <taxon>rosids</taxon>
        <taxon>malvids</taxon>
        <taxon>Sapindales</taxon>
        <taxon>Anacardiaceae</taxon>
        <taxon>Pistacia</taxon>
    </lineage>
</organism>
<reference evidence="2" key="1">
    <citation type="journal article" date="2023" name="G3 (Bethesda)">
        <title>Genome assembly and association tests identify interacting loci associated with vigor, precocity, and sex in interspecific pistachio rootstocks.</title>
        <authorList>
            <person name="Palmer W."/>
            <person name="Jacygrad E."/>
            <person name="Sagayaradj S."/>
            <person name="Cavanaugh K."/>
            <person name="Han R."/>
            <person name="Bertier L."/>
            <person name="Beede B."/>
            <person name="Kafkas S."/>
            <person name="Golino D."/>
            <person name="Preece J."/>
            <person name="Michelmore R."/>
        </authorList>
    </citation>
    <scope>NUCLEOTIDE SEQUENCE [LARGE SCALE GENOMIC DNA]</scope>
</reference>
<gene>
    <name evidence="1" type="ORF">Pint_15825</name>
</gene>
<proteinExistence type="predicted"/>
<evidence type="ECO:0000313" key="1">
    <source>
        <dbReference type="EMBL" id="KAJ0047759.1"/>
    </source>
</evidence>
<dbReference type="EMBL" id="CM047737">
    <property type="protein sequence ID" value="KAJ0047759.1"/>
    <property type="molecule type" value="Genomic_DNA"/>
</dbReference>